<dbReference type="SUPFAM" id="SSF54909">
    <property type="entry name" value="Dimeric alpha+beta barrel"/>
    <property type="match status" value="1"/>
</dbReference>
<proteinExistence type="predicted"/>
<evidence type="ECO:0000313" key="2">
    <source>
        <dbReference type="Proteomes" id="UP000635828"/>
    </source>
</evidence>
<organism evidence="1 2">
    <name type="scientific">Anaerostipes hominis</name>
    <name type="common">ex Liu et al. 2021</name>
    <dbReference type="NCBI Taxonomy" id="2763018"/>
    <lineage>
        <taxon>Bacteria</taxon>
        <taxon>Bacillati</taxon>
        <taxon>Bacillota</taxon>
        <taxon>Clostridia</taxon>
        <taxon>Lachnospirales</taxon>
        <taxon>Lachnospiraceae</taxon>
        <taxon>Anaerostipes</taxon>
    </lineage>
</organism>
<dbReference type="Gene3D" id="3.30.70.100">
    <property type="match status" value="1"/>
</dbReference>
<accession>A0ABR7FQ47</accession>
<gene>
    <name evidence="1" type="ORF">H8S22_06865</name>
</gene>
<dbReference type="InterPro" id="IPR011008">
    <property type="entry name" value="Dimeric_a/b-barrel"/>
</dbReference>
<dbReference type="Pfam" id="PF05336">
    <property type="entry name" value="rhaM"/>
    <property type="match status" value="1"/>
</dbReference>
<dbReference type="EMBL" id="JACOOS010000006">
    <property type="protein sequence ID" value="MBC5677340.1"/>
    <property type="molecule type" value="Genomic_DNA"/>
</dbReference>
<protein>
    <submittedName>
        <fullName evidence="1">L-rhamnose mutarotase</fullName>
    </submittedName>
</protein>
<dbReference type="RefSeq" id="WP_024729340.1">
    <property type="nucleotide sequence ID" value="NZ_JACOOS010000006.1"/>
</dbReference>
<name>A0ABR7FQ47_9FIRM</name>
<dbReference type="InterPro" id="IPR008000">
    <property type="entry name" value="Rham/fucose_mutarotase"/>
</dbReference>
<dbReference type="PANTHER" id="PTHR34389:SF2">
    <property type="entry name" value="L-RHAMNOSE MUTAROTASE"/>
    <property type="match status" value="1"/>
</dbReference>
<dbReference type="PANTHER" id="PTHR34389">
    <property type="entry name" value="L-RHAMNOSE MUTAROTASE"/>
    <property type="match status" value="1"/>
</dbReference>
<dbReference type="Proteomes" id="UP000635828">
    <property type="component" value="Unassembled WGS sequence"/>
</dbReference>
<reference evidence="1 2" key="1">
    <citation type="submission" date="2020-08" db="EMBL/GenBank/DDBJ databases">
        <title>Genome public.</title>
        <authorList>
            <person name="Liu C."/>
            <person name="Sun Q."/>
        </authorList>
    </citation>
    <scope>NUCLEOTIDE SEQUENCE [LARGE SCALE GENOMIC DNA]</scope>
    <source>
        <strain evidence="1 2">NSJ-7</strain>
    </source>
</reference>
<keyword evidence="2" id="KW-1185">Reference proteome</keyword>
<sequence>MGKVQRFGSISKVKPEKLEYYKKLHANPWPQINAMIKECNIENYSIYYHDNRLFTYFEYTGDDYEADMAKMAADPETQRWWDECIPCLAPYTEDGPWLDMERVYRLD</sequence>
<comment type="caution">
    <text evidence="1">The sequence shown here is derived from an EMBL/GenBank/DDBJ whole genome shotgun (WGS) entry which is preliminary data.</text>
</comment>
<evidence type="ECO:0000313" key="1">
    <source>
        <dbReference type="EMBL" id="MBC5677340.1"/>
    </source>
</evidence>